<dbReference type="SUPFAM" id="SSF53474">
    <property type="entry name" value="alpha/beta-Hydrolases"/>
    <property type="match status" value="1"/>
</dbReference>
<dbReference type="PIRSF" id="PIRSF031982">
    <property type="entry name" value="UCP031982_abhydr"/>
    <property type="match status" value="1"/>
</dbReference>
<gene>
    <name evidence="5" type="ORF">J6595_15670</name>
</gene>
<keyword evidence="6" id="KW-1185">Reference proteome</keyword>
<sequence>MKFRNLPIIVWAIVLMTVVFDQPARADEAPHAFQNVGVRQIAAPSKERGINLDVTVWYPAQAGGKPITLGASPFFEGTDASRDAPISAGSFPIVLLSHGIGLAGYAEALSWIATPLAKAGFVVAAPSHPGSGGPERSAAEAIKLWKRPQDLSNTLNAIGRNAVFKPHLQLNEVGVLGLSAGGSTALEIAGARIDPTRLAGYCDTERLNASLCQWLRQSGVDLHALDRQAAGRESEDKRVRFAMAIDPAPVDVLDLRSFRGISIPVTVVNLGRPGQIPVTTDASEIAKMIPHATYSTIADASHFSMFGVCKPGAAKRAERDEIGDPICADGGGRPRHAIHRQLIDMAIAAFTRALKPSS</sequence>
<comment type="caution">
    <text evidence="5">The sequence shown here is derived from an EMBL/GenBank/DDBJ whole genome shotgun (WGS) entry which is preliminary data.</text>
</comment>
<evidence type="ECO:0000256" key="2">
    <source>
        <dbReference type="ARBA" id="ARBA00022963"/>
    </source>
</evidence>
<evidence type="ECO:0000256" key="1">
    <source>
        <dbReference type="ARBA" id="ARBA00022801"/>
    </source>
</evidence>
<dbReference type="Gene3D" id="3.40.50.1820">
    <property type="entry name" value="alpha/beta hydrolase"/>
    <property type="match status" value="1"/>
</dbReference>
<dbReference type="PANTHER" id="PTHR10272:SF0">
    <property type="entry name" value="PLATELET-ACTIVATING FACTOR ACETYLHYDROLASE"/>
    <property type="match status" value="1"/>
</dbReference>
<keyword evidence="3" id="KW-0443">Lipid metabolism</keyword>
<dbReference type="GO" id="GO:0016787">
    <property type="term" value="F:hydrolase activity"/>
    <property type="evidence" value="ECO:0007669"/>
    <property type="project" value="UniProtKB-KW"/>
</dbReference>
<dbReference type="InterPro" id="IPR000073">
    <property type="entry name" value="AB_hydrolase_1"/>
</dbReference>
<evidence type="ECO:0000313" key="6">
    <source>
        <dbReference type="Proteomes" id="UP000678276"/>
    </source>
</evidence>
<reference evidence="5 6" key="1">
    <citation type="submission" date="2021-04" db="EMBL/GenBank/DDBJ databases">
        <title>Whole genome sequence of Jiella sp. KSK16Y-1.</title>
        <authorList>
            <person name="Tuo L."/>
        </authorList>
    </citation>
    <scope>NUCLEOTIDE SEQUENCE [LARGE SCALE GENOMIC DNA]</scope>
    <source>
        <strain evidence="5 6">KSK16Y-1</strain>
    </source>
</reference>
<keyword evidence="1 5" id="KW-0378">Hydrolase</keyword>
<feature type="domain" description="AB hydrolase-1" evidence="4">
    <location>
        <begin position="94"/>
        <end position="305"/>
    </location>
</feature>
<name>A0ABS4BJZ4_9HYPH</name>
<protein>
    <submittedName>
        <fullName evidence="5">Dienelactone hydrolase</fullName>
    </submittedName>
</protein>
<dbReference type="InterPro" id="IPR029058">
    <property type="entry name" value="AB_hydrolase_fold"/>
</dbReference>
<dbReference type="RefSeq" id="WP_209595526.1">
    <property type="nucleotide sequence ID" value="NZ_JAGJCF010000013.1"/>
</dbReference>
<proteinExistence type="predicted"/>
<evidence type="ECO:0000256" key="3">
    <source>
        <dbReference type="ARBA" id="ARBA00023098"/>
    </source>
</evidence>
<dbReference type="Proteomes" id="UP000678276">
    <property type="component" value="Unassembled WGS sequence"/>
</dbReference>
<dbReference type="Pfam" id="PF12697">
    <property type="entry name" value="Abhydrolase_6"/>
    <property type="match status" value="1"/>
</dbReference>
<dbReference type="InterPro" id="IPR016986">
    <property type="entry name" value="UCP031982_abhydr"/>
</dbReference>
<dbReference type="EMBL" id="JAGJCF010000013">
    <property type="protein sequence ID" value="MBP0617026.1"/>
    <property type="molecule type" value="Genomic_DNA"/>
</dbReference>
<evidence type="ECO:0000313" key="5">
    <source>
        <dbReference type="EMBL" id="MBP0617026.1"/>
    </source>
</evidence>
<dbReference type="PANTHER" id="PTHR10272">
    <property type="entry name" value="PLATELET-ACTIVATING FACTOR ACETYLHYDROLASE"/>
    <property type="match status" value="1"/>
</dbReference>
<evidence type="ECO:0000259" key="4">
    <source>
        <dbReference type="Pfam" id="PF12697"/>
    </source>
</evidence>
<accession>A0ABS4BJZ4</accession>
<organism evidence="5 6">
    <name type="scientific">Jiella mangrovi</name>
    <dbReference type="NCBI Taxonomy" id="2821407"/>
    <lineage>
        <taxon>Bacteria</taxon>
        <taxon>Pseudomonadati</taxon>
        <taxon>Pseudomonadota</taxon>
        <taxon>Alphaproteobacteria</taxon>
        <taxon>Hyphomicrobiales</taxon>
        <taxon>Aurantimonadaceae</taxon>
        <taxon>Jiella</taxon>
    </lineage>
</organism>
<keyword evidence="2" id="KW-0442">Lipid degradation</keyword>